<dbReference type="EMBL" id="MN740015">
    <property type="protein sequence ID" value="QHT84076.1"/>
    <property type="molecule type" value="Genomic_DNA"/>
</dbReference>
<evidence type="ECO:0008006" key="2">
    <source>
        <dbReference type="Google" id="ProtNLM"/>
    </source>
</evidence>
<reference evidence="1" key="1">
    <citation type="journal article" date="2020" name="Nature">
        <title>Giant virus diversity and host interactions through global metagenomics.</title>
        <authorList>
            <person name="Schulz F."/>
            <person name="Roux S."/>
            <person name="Paez-Espino D."/>
            <person name="Jungbluth S."/>
            <person name="Walsh D.A."/>
            <person name="Denef V.J."/>
            <person name="McMahon K.D."/>
            <person name="Konstantinidis K.T."/>
            <person name="Eloe-Fadrosh E.A."/>
            <person name="Kyrpides N.C."/>
            <person name="Woyke T."/>
        </authorList>
    </citation>
    <scope>NUCLEOTIDE SEQUENCE</scope>
    <source>
        <strain evidence="1">GVMAG-M-3300023184-16</strain>
    </source>
</reference>
<accession>A0A6C0HVB5</accession>
<dbReference type="AlphaFoldDB" id="A0A6C0HVB5"/>
<proteinExistence type="predicted"/>
<organism evidence="1">
    <name type="scientific">viral metagenome</name>
    <dbReference type="NCBI Taxonomy" id="1070528"/>
    <lineage>
        <taxon>unclassified sequences</taxon>
        <taxon>metagenomes</taxon>
        <taxon>organismal metagenomes</taxon>
    </lineage>
</organism>
<evidence type="ECO:0000313" key="1">
    <source>
        <dbReference type="EMBL" id="QHT84076.1"/>
    </source>
</evidence>
<name>A0A6C0HVB5_9ZZZZ</name>
<sequence length="282" mass="33321">MNSNKIITGEKIQNIAEVYLGDSSDFSYNPYIASQPHKHQSLETLSESYSNPRYVFCYTHRLESLARNIHRFQNPFVLITHNSDENITWKEATKTLLSSPHLLMWYSQNVGIQHEKLRLLPIGMANRQWTHGDIDFFDDFVPPVQKTKHIYFHFNVHTNMSKRRICYDQLYNKINTSPPMSPPDYKRHLSEYQFCICPEGNGYDTHRFWEALYLKVIPIVIKNDFIIQLQQTPYLSHIPMVVLDSWQDLDPAALNYDELYHDCDLEFDTIQHEICSDKFPQI</sequence>
<protein>
    <recommendedName>
        <fullName evidence="2">Exostosin GT47 domain-containing protein</fullName>
    </recommendedName>
</protein>